<organism evidence="1 2">
    <name type="scientific">Thioflexithrix psekupsensis</name>
    <dbReference type="NCBI Taxonomy" id="1570016"/>
    <lineage>
        <taxon>Bacteria</taxon>
        <taxon>Pseudomonadati</taxon>
        <taxon>Pseudomonadota</taxon>
        <taxon>Gammaproteobacteria</taxon>
        <taxon>Thiotrichales</taxon>
        <taxon>Thioflexithrix</taxon>
    </lineage>
</organism>
<dbReference type="OrthoDB" id="2087130at2"/>
<protein>
    <submittedName>
        <fullName evidence="1">Uncharacterized protein</fullName>
    </submittedName>
</protein>
<proteinExistence type="predicted"/>
<evidence type="ECO:0000313" key="1">
    <source>
        <dbReference type="EMBL" id="OUD13743.1"/>
    </source>
</evidence>
<keyword evidence="2" id="KW-1185">Reference proteome</keyword>
<sequence>MSFQDLQNQLQEIFRQNNFTQNARNRNLHVSRVEIDTCRDGTTISISFPGYKAVQGNGTTYDYRVDINKNNTTVALSHTNIITDIFNKITYGGMSATNLRDVLINLAIDGNINLQNIEVFLQYNPIVPSEQLITRVKKAHGEKTYNSDGNSFDLTLEELLKSIKWIVLQEDINYPISQNKQGRKMPFSRYLESIFITQDNSHNLEEVISRTLEHSIPKDWVEMDYSFKKSIK</sequence>
<dbReference type="Proteomes" id="UP000194798">
    <property type="component" value="Unassembled WGS sequence"/>
</dbReference>
<dbReference type="AlphaFoldDB" id="A0A251X7U2"/>
<dbReference type="RefSeq" id="WP_086487520.1">
    <property type="nucleotide sequence ID" value="NZ_MSLT01000012.1"/>
</dbReference>
<evidence type="ECO:0000313" key="2">
    <source>
        <dbReference type="Proteomes" id="UP000194798"/>
    </source>
</evidence>
<name>A0A251X7U2_9GAMM</name>
<accession>A0A251X7U2</accession>
<reference evidence="1 2" key="1">
    <citation type="submission" date="2016-12" db="EMBL/GenBank/DDBJ databases">
        <title>Thioflexothrix psekupsii D3 genome sequencing and assembly.</title>
        <authorList>
            <person name="Fomenkov A."/>
            <person name="Vincze T."/>
            <person name="Grabovich M."/>
            <person name="Anton B.P."/>
            <person name="Dubinina G."/>
            <person name="Orlova M."/>
            <person name="Belousova E."/>
            <person name="Roberts R.J."/>
        </authorList>
    </citation>
    <scope>NUCLEOTIDE SEQUENCE [LARGE SCALE GENOMIC DNA]</scope>
    <source>
        <strain evidence="1">D3</strain>
    </source>
</reference>
<gene>
    <name evidence="1" type="ORF">TPSD3_05145</name>
</gene>
<dbReference type="EMBL" id="MSLT01000012">
    <property type="protein sequence ID" value="OUD13743.1"/>
    <property type="molecule type" value="Genomic_DNA"/>
</dbReference>
<comment type="caution">
    <text evidence="1">The sequence shown here is derived from an EMBL/GenBank/DDBJ whole genome shotgun (WGS) entry which is preliminary data.</text>
</comment>